<accession>A0A9N9Q6P3</accession>
<comment type="caution">
    <text evidence="2">The sequence shown here is derived from an EMBL/GenBank/DDBJ whole genome shotgun (WGS) entry which is preliminary data.</text>
</comment>
<evidence type="ECO:0000313" key="3">
    <source>
        <dbReference type="Proteomes" id="UP000701801"/>
    </source>
</evidence>
<dbReference type="OrthoDB" id="10042665at2759"/>
<sequence length="149" mass="17603">MKLIEQRGLEDLKRNALVSVFLRVLEEAFKSRIQLALNYANLTKYQRIEIWKNFISRLQTLGEQNIDFHDLKDHVEQLAENEMNGRQIRNAITTARQYAQWKKTILTYDHLKDIIEISGRFDKYLDKLNDGYSQDRIAQDDGLRFAGRA</sequence>
<dbReference type="EMBL" id="CAJVRM010000150">
    <property type="protein sequence ID" value="CAG8975766.1"/>
    <property type="molecule type" value="Genomic_DNA"/>
</dbReference>
<proteinExistence type="predicted"/>
<protein>
    <recommendedName>
        <fullName evidence="1">AAA+ ATPase lid domain-containing protein</fullName>
    </recommendedName>
</protein>
<dbReference type="InterPro" id="IPR056599">
    <property type="entry name" value="AAA_lid_fung"/>
</dbReference>
<gene>
    <name evidence="2" type="ORF">HYALB_00009286</name>
</gene>
<dbReference type="PANTHER" id="PTHR46411">
    <property type="entry name" value="FAMILY ATPASE, PUTATIVE-RELATED"/>
    <property type="match status" value="1"/>
</dbReference>
<evidence type="ECO:0000259" key="1">
    <source>
        <dbReference type="Pfam" id="PF23232"/>
    </source>
</evidence>
<dbReference type="AlphaFoldDB" id="A0A9N9Q6P3"/>
<keyword evidence="3" id="KW-1185">Reference proteome</keyword>
<feature type="domain" description="AAA+ ATPase lid" evidence="1">
    <location>
        <begin position="42"/>
        <end position="130"/>
    </location>
</feature>
<dbReference type="PANTHER" id="PTHR46411:SF2">
    <property type="entry name" value="AAA+ ATPASE DOMAIN-CONTAINING PROTEIN"/>
    <property type="match status" value="1"/>
</dbReference>
<organism evidence="2 3">
    <name type="scientific">Hymenoscyphus albidus</name>
    <dbReference type="NCBI Taxonomy" id="595503"/>
    <lineage>
        <taxon>Eukaryota</taxon>
        <taxon>Fungi</taxon>
        <taxon>Dikarya</taxon>
        <taxon>Ascomycota</taxon>
        <taxon>Pezizomycotina</taxon>
        <taxon>Leotiomycetes</taxon>
        <taxon>Helotiales</taxon>
        <taxon>Helotiaceae</taxon>
        <taxon>Hymenoscyphus</taxon>
    </lineage>
</organism>
<name>A0A9N9Q6P3_9HELO</name>
<dbReference type="Pfam" id="PF23232">
    <property type="entry name" value="AAA_lid_13"/>
    <property type="match status" value="1"/>
</dbReference>
<reference evidence="2" key="1">
    <citation type="submission" date="2021-07" db="EMBL/GenBank/DDBJ databases">
        <authorList>
            <person name="Durling M."/>
        </authorList>
    </citation>
    <scope>NUCLEOTIDE SEQUENCE</scope>
</reference>
<dbReference type="InterPro" id="IPR027417">
    <property type="entry name" value="P-loop_NTPase"/>
</dbReference>
<dbReference type="SUPFAM" id="SSF52540">
    <property type="entry name" value="P-loop containing nucleoside triphosphate hydrolases"/>
    <property type="match status" value="1"/>
</dbReference>
<evidence type="ECO:0000313" key="2">
    <source>
        <dbReference type="EMBL" id="CAG8975766.1"/>
    </source>
</evidence>
<dbReference type="Proteomes" id="UP000701801">
    <property type="component" value="Unassembled WGS sequence"/>
</dbReference>